<evidence type="ECO:0000256" key="3">
    <source>
        <dbReference type="ARBA" id="ARBA00022827"/>
    </source>
</evidence>
<dbReference type="EMBL" id="CAJNOR010001779">
    <property type="protein sequence ID" value="CAF1197854.1"/>
    <property type="molecule type" value="Genomic_DNA"/>
</dbReference>
<name>A0A814W5F1_ADIRI</name>
<evidence type="ECO:0000256" key="1">
    <source>
        <dbReference type="ARBA" id="ARBA00009183"/>
    </source>
</evidence>
<evidence type="ECO:0000313" key="9">
    <source>
        <dbReference type="Proteomes" id="UP000663828"/>
    </source>
</evidence>
<evidence type="ECO:0000256" key="5">
    <source>
        <dbReference type="ARBA" id="ARBA00023002"/>
    </source>
</evidence>
<dbReference type="InterPro" id="IPR036188">
    <property type="entry name" value="FAD/NAD-bd_sf"/>
</dbReference>
<keyword evidence="9" id="KW-1185">Reference proteome</keyword>
<reference evidence="8" key="1">
    <citation type="submission" date="2021-02" db="EMBL/GenBank/DDBJ databases">
        <authorList>
            <person name="Nowell W R."/>
        </authorList>
    </citation>
    <scope>NUCLEOTIDE SEQUENCE</scope>
</reference>
<comment type="caution">
    <text evidence="8">The sequence shown here is derived from an EMBL/GenBank/DDBJ whole genome shotgun (WGS) entry which is preliminary data.</text>
</comment>
<accession>A0A814W5F1</accession>
<dbReference type="Proteomes" id="UP000663828">
    <property type="component" value="Unassembled WGS sequence"/>
</dbReference>
<dbReference type="Pfam" id="PF00743">
    <property type="entry name" value="FMO-like"/>
    <property type="match status" value="1"/>
</dbReference>
<dbReference type="Gene3D" id="3.50.50.60">
    <property type="entry name" value="FAD/NAD(P)-binding domain"/>
    <property type="match status" value="3"/>
</dbReference>
<keyword evidence="3 6" id="KW-0274">FAD</keyword>
<dbReference type="GO" id="GO:0050660">
    <property type="term" value="F:flavin adenine dinucleotide binding"/>
    <property type="evidence" value="ECO:0007669"/>
    <property type="project" value="InterPro"/>
</dbReference>
<dbReference type="EC" id="1.-.-.-" evidence="6"/>
<sequence length="648" mass="72774">MANSTKKTVAVIGAGVSGLVSAVQMHRVGIQPVIFEKASNIGGMWNSDERPCWKSMRTNISKFSAALSDHSWSRNTSLFPNQPEVYSYLSDYAQKSLPEDIFRFNTKVNGYVSFEQFDYVIIASGFFNSPYTSAKISNLSSFPGTIMHSSDYRSSDQVRGKRVFIVGGSMSAVDIAGDMATNAKHITHISPHSFWVIPRVIPIKPSDRVSPFLPIDFVYYRRSIRASSEETVIRTKDQNRTANGNLRLVTGNMQKSSMLSDANDENPVFTTISDMYSPWTRMDRIVLQEGRSSQVTPVHTAPPISEHPDWICSLKLNNGKIFPTMCDDILVLCTGYQTCLDYFSEDILQDLSYRPDDPFCPLILHRSVFHPTLPNLAFIGMYRGVFWAVAELQARWVASIFAGLLPSPSIAAQQIGLEVERTVRAQQPRPQFPHSDYVGLINDLAKEILLTNSSDIVIPAQYCSTSPDQSVIDEMNNLCEEANSGRFIAGVVFRALHNTKWTFERTLTGKPSDGTVRGQAEFLFFSPNKLLYKEQGKLTLSSQMPLDITQKYIYSYDEEKDLLTVYFVNEDSQLGSLFHTIHFQSKENSSNGWLASGEHLCSQDHYSTSYLFALNGVNLSEFEITYTVKGPAKDYVSKTVFQPIKDHV</sequence>
<dbReference type="InterPro" id="IPR000960">
    <property type="entry name" value="Flavin_mOase"/>
</dbReference>
<keyword evidence="6" id="KW-0503">Monooxygenase</keyword>
<dbReference type="GO" id="GO:0004499">
    <property type="term" value="F:N,N-dimethylaniline monooxygenase activity"/>
    <property type="evidence" value="ECO:0007669"/>
    <property type="project" value="InterPro"/>
</dbReference>
<dbReference type="PANTHER" id="PTHR23023">
    <property type="entry name" value="DIMETHYLANILINE MONOOXYGENASE"/>
    <property type="match status" value="1"/>
</dbReference>
<proteinExistence type="inferred from homology"/>
<keyword evidence="5 6" id="KW-0560">Oxidoreductase</keyword>
<keyword evidence="4" id="KW-0521">NADP</keyword>
<gene>
    <name evidence="8" type="ORF">XAT740_LOCUS23498</name>
</gene>
<dbReference type="Pfam" id="PF13738">
    <property type="entry name" value="Pyr_redox_3"/>
    <property type="match status" value="1"/>
</dbReference>
<evidence type="ECO:0000256" key="4">
    <source>
        <dbReference type="ARBA" id="ARBA00022857"/>
    </source>
</evidence>
<dbReference type="Pfam" id="PF19834">
    <property type="entry name" value="DUF6314"/>
    <property type="match status" value="1"/>
</dbReference>
<dbReference type="InterPro" id="IPR020946">
    <property type="entry name" value="Flavin_mOase-like"/>
</dbReference>
<dbReference type="SUPFAM" id="SSF51905">
    <property type="entry name" value="FAD/NAD(P)-binding domain"/>
    <property type="match status" value="1"/>
</dbReference>
<dbReference type="GO" id="GO:0050661">
    <property type="term" value="F:NADP binding"/>
    <property type="evidence" value="ECO:0007669"/>
    <property type="project" value="InterPro"/>
</dbReference>
<feature type="domain" description="DUF6314" evidence="7">
    <location>
        <begin position="500"/>
        <end position="642"/>
    </location>
</feature>
<keyword evidence="2 6" id="KW-0285">Flavoprotein</keyword>
<comment type="cofactor">
    <cofactor evidence="6">
        <name>FAD</name>
        <dbReference type="ChEBI" id="CHEBI:57692"/>
    </cofactor>
</comment>
<comment type="similarity">
    <text evidence="1 6">Belongs to the FMO family.</text>
</comment>
<dbReference type="InterPro" id="IPR050346">
    <property type="entry name" value="FMO-like"/>
</dbReference>
<dbReference type="PRINTS" id="PR00370">
    <property type="entry name" value="FMOXYGENASE"/>
</dbReference>
<protein>
    <recommendedName>
        <fullName evidence="6">Flavin-containing monooxygenase</fullName>
        <ecNumber evidence="6">1.-.-.-</ecNumber>
    </recommendedName>
</protein>
<organism evidence="8 9">
    <name type="scientific">Adineta ricciae</name>
    <name type="common">Rotifer</name>
    <dbReference type="NCBI Taxonomy" id="249248"/>
    <lineage>
        <taxon>Eukaryota</taxon>
        <taxon>Metazoa</taxon>
        <taxon>Spiralia</taxon>
        <taxon>Gnathifera</taxon>
        <taxon>Rotifera</taxon>
        <taxon>Eurotatoria</taxon>
        <taxon>Bdelloidea</taxon>
        <taxon>Adinetida</taxon>
        <taxon>Adinetidae</taxon>
        <taxon>Adineta</taxon>
    </lineage>
</organism>
<dbReference type="AlphaFoldDB" id="A0A814W5F1"/>
<evidence type="ECO:0000313" key="8">
    <source>
        <dbReference type="EMBL" id="CAF1197854.1"/>
    </source>
</evidence>
<dbReference type="InterPro" id="IPR045632">
    <property type="entry name" value="DUF6314"/>
</dbReference>
<evidence type="ECO:0000256" key="6">
    <source>
        <dbReference type="RuleBase" id="RU361177"/>
    </source>
</evidence>
<evidence type="ECO:0000259" key="7">
    <source>
        <dbReference type="Pfam" id="PF19834"/>
    </source>
</evidence>
<evidence type="ECO:0000256" key="2">
    <source>
        <dbReference type="ARBA" id="ARBA00022630"/>
    </source>
</evidence>